<dbReference type="OrthoDB" id="9793254at2"/>
<evidence type="ECO:0000313" key="2">
    <source>
        <dbReference type="Proteomes" id="UP000321580"/>
    </source>
</evidence>
<evidence type="ECO:0008006" key="3">
    <source>
        <dbReference type="Google" id="ProtNLM"/>
    </source>
</evidence>
<evidence type="ECO:0000313" key="1">
    <source>
        <dbReference type="EMBL" id="TXB64470.1"/>
    </source>
</evidence>
<protein>
    <recommendedName>
        <fullName evidence="3">Hemerythrin domain-containing protein</fullName>
    </recommendedName>
</protein>
<name>A0A5C6RS61_9BACT</name>
<reference evidence="1 2" key="1">
    <citation type="submission" date="2019-08" db="EMBL/GenBank/DDBJ databases">
        <title>Genome of Phaeodactylibacter luteus.</title>
        <authorList>
            <person name="Bowman J.P."/>
        </authorList>
    </citation>
    <scope>NUCLEOTIDE SEQUENCE [LARGE SCALE GENOMIC DNA]</scope>
    <source>
        <strain evidence="1 2">KCTC 42180</strain>
    </source>
</reference>
<dbReference type="RefSeq" id="WP_147166765.1">
    <property type="nucleotide sequence ID" value="NZ_VOOR01000011.1"/>
</dbReference>
<dbReference type="Proteomes" id="UP000321580">
    <property type="component" value="Unassembled WGS sequence"/>
</dbReference>
<accession>A0A5C6RS61</accession>
<dbReference type="AlphaFoldDB" id="A0A5C6RS61"/>
<keyword evidence="2" id="KW-1185">Reference proteome</keyword>
<organism evidence="1 2">
    <name type="scientific">Phaeodactylibacter luteus</name>
    <dbReference type="NCBI Taxonomy" id="1564516"/>
    <lineage>
        <taxon>Bacteria</taxon>
        <taxon>Pseudomonadati</taxon>
        <taxon>Bacteroidota</taxon>
        <taxon>Saprospiria</taxon>
        <taxon>Saprospirales</taxon>
        <taxon>Haliscomenobacteraceae</taxon>
        <taxon>Phaeodactylibacter</taxon>
    </lineage>
</organism>
<sequence>MPRTPLKRHPQLIPISRGHHHGLVLAQLLSADVPDYKGLPNTLQGKAVFARQTAERHLFPGFEWIEKVLVPALPEGIEREQVIREQKELSEQLANLPECPSEASLNELGEALKRHIRYKERSWFMAVQARLGEDGLRALPSFRSAEG</sequence>
<proteinExistence type="predicted"/>
<dbReference type="EMBL" id="VOOR01000011">
    <property type="protein sequence ID" value="TXB64470.1"/>
    <property type="molecule type" value="Genomic_DNA"/>
</dbReference>
<comment type="caution">
    <text evidence="1">The sequence shown here is derived from an EMBL/GenBank/DDBJ whole genome shotgun (WGS) entry which is preliminary data.</text>
</comment>
<gene>
    <name evidence="1" type="ORF">FRY97_07160</name>
</gene>